<organism evidence="1 2">
    <name type="scientific">Hymenobacter arizonensis</name>
    <name type="common">Siccationidurans arizonensis</name>
    <dbReference type="NCBI Taxonomy" id="1227077"/>
    <lineage>
        <taxon>Bacteria</taxon>
        <taxon>Pseudomonadati</taxon>
        <taxon>Bacteroidota</taxon>
        <taxon>Cytophagia</taxon>
        <taxon>Cytophagales</taxon>
        <taxon>Hymenobacteraceae</taxon>
        <taxon>Hymenobacter</taxon>
    </lineage>
</organism>
<keyword evidence="2" id="KW-1185">Reference proteome</keyword>
<evidence type="ECO:0000313" key="2">
    <source>
        <dbReference type="Proteomes" id="UP000199029"/>
    </source>
</evidence>
<protein>
    <submittedName>
        <fullName evidence="1">Uncharacterized protein</fullName>
    </submittedName>
</protein>
<reference evidence="2" key="1">
    <citation type="submission" date="2016-10" db="EMBL/GenBank/DDBJ databases">
        <authorList>
            <person name="Varghese N."/>
            <person name="Submissions S."/>
        </authorList>
    </citation>
    <scope>NUCLEOTIDE SEQUENCE [LARGE SCALE GENOMIC DNA]</scope>
    <source>
        <strain evidence="2">OR362-8,ATCC BAA-1266,JCM 13504</strain>
    </source>
</reference>
<dbReference type="EMBL" id="FOXS01000012">
    <property type="protein sequence ID" value="SFQ83611.1"/>
    <property type="molecule type" value="Genomic_DNA"/>
</dbReference>
<sequence>MPAHLMFEKMNSYGYKTNYLIDTLITNYTFIY</sequence>
<proteinExistence type="predicted"/>
<accession>A0A1I6BRQ2</accession>
<evidence type="ECO:0000313" key="1">
    <source>
        <dbReference type="EMBL" id="SFQ83611.1"/>
    </source>
</evidence>
<dbReference type="Proteomes" id="UP000199029">
    <property type="component" value="Unassembled WGS sequence"/>
</dbReference>
<gene>
    <name evidence="1" type="ORF">SAMN04515668_5004</name>
</gene>
<name>A0A1I6BRQ2_HYMAR</name>
<dbReference type="AlphaFoldDB" id="A0A1I6BRQ2"/>